<gene>
    <name evidence="1" type="ORF">PAPYR_11018</name>
</gene>
<name>A0ABQ8U9Q7_9EUKA</name>
<evidence type="ECO:0000313" key="1">
    <source>
        <dbReference type="EMBL" id="KAJ4454322.1"/>
    </source>
</evidence>
<dbReference type="Proteomes" id="UP001141327">
    <property type="component" value="Unassembled WGS sequence"/>
</dbReference>
<sequence length="472" mass="51416">MFPFVTVSCWQTLFRILRGLAPAPLWGILSRNPENTSLRMSFFLNSRGTPAPLAEMPVASFLMQVPREYLSSAFMHLGTAQGLGTWFTLTTPASPEIQSLLDFLRGRLLVGFTVAESAKALFQLAVPAGYRVESPFRVLDMAQACCTSFPVPSVRIGSAAGRSGTPGGTDEEEEEAHRTCSGSLMCQAALALGESQLTKATMLLVRKSPYSLLSAKRAASFSFFFPEDWLASLPTALCATAGVPTTHDTLHSRHFLSGLSIHSPHSDLHCATVTTTATTTFRAAPLGDRTARASSLECVVQHFLVDDAVERARVFNRWVFAWPQWSAPAWPLTAPRGFVRPRLPNIDIARCAPVVMRSFLAVRLWAAWVFCVLAAIRTPPARFPFPGSPSECMPSLCRPHQGYQASLLPVQPAPVLPLQFHEDAVHCFSVHAPLDNSAHIVSLLEDFPVEPILVVSQLPGGCFLLSLVPLLP</sequence>
<accession>A0ABQ8U9Q7</accession>
<dbReference type="EMBL" id="JAPMOS010000166">
    <property type="protein sequence ID" value="KAJ4454322.1"/>
    <property type="molecule type" value="Genomic_DNA"/>
</dbReference>
<reference evidence="1" key="1">
    <citation type="journal article" date="2022" name="bioRxiv">
        <title>Genomics of Preaxostyla Flagellates Illuminates Evolutionary Transitions and the Path Towards Mitochondrial Loss.</title>
        <authorList>
            <person name="Novak L.V.F."/>
            <person name="Treitli S.C."/>
            <person name="Pyrih J."/>
            <person name="Halakuc P."/>
            <person name="Pipaliya S.V."/>
            <person name="Vacek V."/>
            <person name="Brzon O."/>
            <person name="Soukal P."/>
            <person name="Eme L."/>
            <person name="Dacks J.B."/>
            <person name="Karnkowska A."/>
            <person name="Elias M."/>
            <person name="Hampl V."/>
        </authorList>
    </citation>
    <scope>NUCLEOTIDE SEQUENCE</scope>
    <source>
        <strain evidence="1">RCP-MX</strain>
    </source>
</reference>
<keyword evidence="2" id="KW-1185">Reference proteome</keyword>
<comment type="caution">
    <text evidence="1">The sequence shown here is derived from an EMBL/GenBank/DDBJ whole genome shotgun (WGS) entry which is preliminary data.</text>
</comment>
<proteinExistence type="predicted"/>
<protein>
    <submittedName>
        <fullName evidence="1">Uncharacterized protein</fullName>
    </submittedName>
</protein>
<evidence type="ECO:0000313" key="2">
    <source>
        <dbReference type="Proteomes" id="UP001141327"/>
    </source>
</evidence>
<organism evidence="1 2">
    <name type="scientific">Paratrimastix pyriformis</name>
    <dbReference type="NCBI Taxonomy" id="342808"/>
    <lineage>
        <taxon>Eukaryota</taxon>
        <taxon>Metamonada</taxon>
        <taxon>Preaxostyla</taxon>
        <taxon>Paratrimastigidae</taxon>
        <taxon>Paratrimastix</taxon>
    </lineage>
</organism>